<dbReference type="RefSeq" id="WP_157069071.1">
    <property type="nucleotide sequence ID" value="NZ_CP011125.1"/>
</dbReference>
<evidence type="ECO:0000313" key="3">
    <source>
        <dbReference type="Proteomes" id="UP000034883"/>
    </source>
</evidence>
<feature type="region of interest" description="Disordered" evidence="1">
    <location>
        <begin position="88"/>
        <end position="107"/>
    </location>
</feature>
<organism evidence="2 3">
    <name type="scientific">Sandaracinus amylolyticus</name>
    <dbReference type="NCBI Taxonomy" id="927083"/>
    <lineage>
        <taxon>Bacteria</taxon>
        <taxon>Pseudomonadati</taxon>
        <taxon>Myxococcota</taxon>
        <taxon>Polyangia</taxon>
        <taxon>Polyangiales</taxon>
        <taxon>Sandaracinaceae</taxon>
        <taxon>Sandaracinus</taxon>
    </lineage>
</organism>
<gene>
    <name evidence="2" type="ORF">DB32_003204</name>
</gene>
<evidence type="ECO:0000313" key="2">
    <source>
        <dbReference type="EMBL" id="AKF06055.1"/>
    </source>
</evidence>
<name>A0A0F6W2Y5_9BACT</name>
<dbReference type="EMBL" id="CP011125">
    <property type="protein sequence ID" value="AKF06055.1"/>
    <property type="molecule type" value="Genomic_DNA"/>
</dbReference>
<dbReference type="Proteomes" id="UP000034883">
    <property type="component" value="Chromosome"/>
</dbReference>
<dbReference type="STRING" id="927083.DB32_003204"/>
<evidence type="ECO:0000256" key="1">
    <source>
        <dbReference type="SAM" id="MobiDB-lite"/>
    </source>
</evidence>
<sequence>MHRTTDHGAYFTARDRSAALPPVGPHAELVRDLEARLAIASCPAKRACIALLLGSARRAVRLPAPPRVPTLATYAEIARAEGLVDLGAEHDHRPRTESATVRPGVAA</sequence>
<proteinExistence type="predicted"/>
<protein>
    <submittedName>
        <fullName evidence="2">Uncharacterized protein</fullName>
    </submittedName>
</protein>
<reference evidence="2 3" key="1">
    <citation type="submission" date="2015-03" db="EMBL/GenBank/DDBJ databases">
        <title>Genome assembly of Sandaracinus amylolyticus DSM 53668.</title>
        <authorList>
            <person name="Sharma G."/>
            <person name="Subramanian S."/>
        </authorList>
    </citation>
    <scope>NUCLEOTIDE SEQUENCE [LARGE SCALE GENOMIC DNA]</scope>
    <source>
        <strain evidence="2 3">DSM 53668</strain>
    </source>
</reference>
<keyword evidence="3" id="KW-1185">Reference proteome</keyword>
<dbReference type="KEGG" id="samy:DB32_003204"/>
<dbReference type="AlphaFoldDB" id="A0A0F6W2Y5"/>
<accession>A0A0F6W2Y5</accession>